<keyword evidence="3" id="KW-1185">Reference proteome</keyword>
<dbReference type="Proteomes" id="UP000199227">
    <property type="component" value="Unassembled WGS sequence"/>
</dbReference>
<protein>
    <submittedName>
        <fullName evidence="2">FIST N domain-containing protein</fullName>
    </submittedName>
</protein>
<name>A0A1I5SA03_9BACT</name>
<dbReference type="EMBL" id="FOXB01000032">
    <property type="protein sequence ID" value="SFP67543.1"/>
    <property type="molecule type" value="Genomic_DNA"/>
</dbReference>
<dbReference type="AlphaFoldDB" id="A0A1I5SA03"/>
<dbReference type="OrthoDB" id="343514at2"/>
<dbReference type="RefSeq" id="WP_092913308.1">
    <property type="nucleotide sequence ID" value="NZ_CP136592.1"/>
</dbReference>
<evidence type="ECO:0000313" key="3">
    <source>
        <dbReference type="Proteomes" id="UP000199227"/>
    </source>
</evidence>
<feature type="domain" description="FIST C-domain" evidence="1">
    <location>
        <begin position="227"/>
        <end position="361"/>
    </location>
</feature>
<reference evidence="2 3" key="1">
    <citation type="submission" date="2016-10" db="EMBL/GenBank/DDBJ databases">
        <authorList>
            <person name="de Groot N.N."/>
        </authorList>
    </citation>
    <scope>NUCLEOTIDE SEQUENCE [LARGE SCALE GENOMIC DNA]</scope>
    <source>
        <strain evidence="2 3">EP1-55-1</strain>
    </source>
</reference>
<sequence length="382" mass="43416">MISKVYASNKNSLSLCMDELRKKELDDFENGCDFYFFAIHPSFPVDDIAPTIEDFFKTENYAAFHALNAFNDNQINDIGIVMCCIKFQKSGKAKTFYIEDIHNNPEKAAKECVNYFHNNKDHFHLIFAGLAEGTFGFFLEKVSENIDHGLASNIVGGISSGNEQNGEVLTYQFTDGKVIKNGLLIVTFENIEAAIEISLGFKPYGITYQVDYADGYNLYSVNDGKSFAEVTKRLLKGIDNPDIRYLWYAPLYILDENDGYVATLRTVAGIEGDHVKLYGPIKKGDHFKLSFAVPEDLLEENIYAAARLKKRVTKPELSFDFSCMARQYAMEDKQKEEPIIYTKSLDSNLFGFFTYGEIGPDKKFKKLKLYNETSLLVAMREK</sequence>
<proteinExistence type="predicted"/>
<dbReference type="InterPro" id="IPR019494">
    <property type="entry name" value="FIST_C"/>
</dbReference>
<dbReference type="InterPro" id="IPR013702">
    <property type="entry name" value="FIST_domain_N"/>
</dbReference>
<organism evidence="2 3">
    <name type="scientific">Hydrogenimonas thermophila</name>
    <dbReference type="NCBI Taxonomy" id="223786"/>
    <lineage>
        <taxon>Bacteria</taxon>
        <taxon>Pseudomonadati</taxon>
        <taxon>Campylobacterota</taxon>
        <taxon>Epsilonproteobacteria</taxon>
        <taxon>Campylobacterales</taxon>
        <taxon>Hydrogenimonadaceae</taxon>
        <taxon>Hydrogenimonas</taxon>
    </lineage>
</organism>
<dbReference type="Pfam" id="PF10442">
    <property type="entry name" value="FIST_C"/>
    <property type="match status" value="1"/>
</dbReference>
<gene>
    <name evidence="2" type="ORF">SAMN05216234_1327</name>
</gene>
<evidence type="ECO:0000313" key="2">
    <source>
        <dbReference type="EMBL" id="SFP67543.1"/>
    </source>
</evidence>
<dbReference type="Pfam" id="PF08495">
    <property type="entry name" value="FIST"/>
    <property type="match status" value="1"/>
</dbReference>
<evidence type="ECO:0000259" key="1">
    <source>
        <dbReference type="SMART" id="SM01204"/>
    </source>
</evidence>
<dbReference type="SMART" id="SM01204">
    <property type="entry name" value="FIST_C"/>
    <property type="match status" value="1"/>
</dbReference>
<dbReference type="STRING" id="223786.SAMN05216234_1327"/>
<accession>A0A1I5SA03</accession>